<name>A0A1I1J9H8_9GAMM</name>
<dbReference type="RefSeq" id="WP_091982741.1">
    <property type="nucleotide sequence ID" value="NZ_FOLO01000009.1"/>
</dbReference>
<evidence type="ECO:0000313" key="2">
    <source>
        <dbReference type="EMBL" id="SFC45259.1"/>
    </source>
</evidence>
<dbReference type="AlphaFoldDB" id="A0A1I1J9H8"/>
<evidence type="ECO:0000313" key="3">
    <source>
        <dbReference type="Proteomes" id="UP000198862"/>
    </source>
</evidence>
<protein>
    <recommendedName>
        <fullName evidence="4">DUF3016 domain-containing protein</fullName>
    </recommendedName>
</protein>
<keyword evidence="3" id="KW-1185">Reference proteome</keyword>
<keyword evidence="1" id="KW-0732">Signal</keyword>
<sequence length="167" mass="19111">MKKINKVAIALVLSIPLLVNASDNSNKIKATVTWADFNDFTDVRPNGGPKGSFYKQVAKSFEKHFAKLAKDLPLGYKLKVKVNNLDLAGDVRFSTHRDMRIIKPIYFPKIEFSYALIDANGKLINKDDVKLKDMGFMDKIKHGRDGSFYYDHRLITDWFNDVLIKQV</sequence>
<accession>A0A1I1J9H8</accession>
<feature type="chain" id="PRO_5011715708" description="DUF3016 domain-containing protein" evidence="1">
    <location>
        <begin position="22"/>
        <end position="167"/>
    </location>
</feature>
<dbReference type="Proteomes" id="UP000198862">
    <property type="component" value="Unassembled WGS sequence"/>
</dbReference>
<dbReference type="OrthoDB" id="195620at2"/>
<gene>
    <name evidence="2" type="ORF">SAMN02745724_01707</name>
</gene>
<proteinExistence type="predicted"/>
<evidence type="ECO:0000256" key="1">
    <source>
        <dbReference type="SAM" id="SignalP"/>
    </source>
</evidence>
<dbReference type="InterPro" id="IPR021557">
    <property type="entry name" value="DUF3016"/>
</dbReference>
<organism evidence="2 3">
    <name type="scientific">Pseudoalteromonas denitrificans DSM 6059</name>
    <dbReference type="NCBI Taxonomy" id="1123010"/>
    <lineage>
        <taxon>Bacteria</taxon>
        <taxon>Pseudomonadati</taxon>
        <taxon>Pseudomonadota</taxon>
        <taxon>Gammaproteobacteria</taxon>
        <taxon>Alteromonadales</taxon>
        <taxon>Pseudoalteromonadaceae</taxon>
        <taxon>Pseudoalteromonas</taxon>
    </lineage>
</organism>
<evidence type="ECO:0008006" key="4">
    <source>
        <dbReference type="Google" id="ProtNLM"/>
    </source>
</evidence>
<feature type="signal peptide" evidence="1">
    <location>
        <begin position="1"/>
        <end position="21"/>
    </location>
</feature>
<reference evidence="2 3" key="1">
    <citation type="submission" date="2016-10" db="EMBL/GenBank/DDBJ databases">
        <authorList>
            <person name="de Groot N.N."/>
        </authorList>
    </citation>
    <scope>NUCLEOTIDE SEQUENCE [LARGE SCALE GENOMIC DNA]</scope>
    <source>
        <strain evidence="2 3">DSM 6059</strain>
    </source>
</reference>
<dbReference type="EMBL" id="FOLO01000009">
    <property type="protein sequence ID" value="SFC45259.1"/>
    <property type="molecule type" value="Genomic_DNA"/>
</dbReference>
<dbReference type="Pfam" id="PF11454">
    <property type="entry name" value="DUF3016"/>
    <property type="match status" value="1"/>
</dbReference>
<dbReference type="STRING" id="1123010.SAMN02745724_01707"/>